<sequence>MEARSFAKSGKDDRAKTPRKTPRASTSSRGPTPASAVPAASRLSMGSASGTPRATKKKKVKQMKAGPGKKKSSKKEASAKKSSTKNFSKKKKSKSSQMKSAACAVDSSIPPVAFVPPTTFAAQLAAQATSSPPPLTGNVRPAPAATLEPSSPAPRVVEEPSSDAQVFWDTEESRKQRLVGEPLTDSLVASIEEELGYKLPAAYVQLMHMQNGGIPRSSCYNKRRAVKCLFGISRQPACSLAGEHGSRYRINTEGYPPMGVYFADCPPGAGSYLFCLDYRSCGPQGEPRVLSVDGGADFDVMFVAKTFEAFIEGLGGDKSPGPKPSTDPVPSHTPSQALPETSPPSMNEVDAAVHPSAYLPNDASVSPSAYLPDDASVNPSAYLPDDASINPSAYLPDDASVSPSDYLPDAASVSPSAYLPDGAPSVDPSSYLSEPVHYSGYLLDSAADVTGSPRAYGAGSPHASEPFSLPTDNYSFLPGWGHNQQSAKPEVPMHAPTDVSPKPFPAPSQPFSFAAMAQPPTYLAPNQVPKPQAPMPVTYPTVYPTTNFNPLPLSASAPRYSDASSNATLAQTALPAGAPGIRGYRSQSYATINPKPLTPSVVSPSSAQAYVPASRLPTSTPTMYPPYPIAIA</sequence>
<dbReference type="SUPFAM" id="SSF160631">
    <property type="entry name" value="SMI1/KNR4-like"/>
    <property type="match status" value="1"/>
</dbReference>
<feature type="region of interest" description="Disordered" evidence="1">
    <location>
        <begin position="314"/>
        <end position="348"/>
    </location>
</feature>
<name>A0A7S4FJQ4_9EUGL</name>
<feature type="region of interest" description="Disordered" evidence="1">
    <location>
        <begin position="126"/>
        <end position="162"/>
    </location>
</feature>
<dbReference type="Pfam" id="PF09346">
    <property type="entry name" value="SMI1_KNR4"/>
    <property type="match status" value="1"/>
</dbReference>
<dbReference type="SUPFAM" id="SSF51161">
    <property type="entry name" value="Trimeric LpxA-like enzymes"/>
    <property type="match status" value="1"/>
</dbReference>
<accession>A0A7S4FJQ4</accession>
<feature type="compositionally biased region" description="Polar residues" evidence="1">
    <location>
        <begin position="332"/>
        <end position="345"/>
    </location>
</feature>
<evidence type="ECO:0000313" key="3">
    <source>
        <dbReference type="EMBL" id="CAE0799230.1"/>
    </source>
</evidence>
<dbReference type="AlphaFoldDB" id="A0A7S4FJQ4"/>
<reference evidence="3" key="1">
    <citation type="submission" date="2021-01" db="EMBL/GenBank/DDBJ databases">
        <authorList>
            <person name="Corre E."/>
            <person name="Pelletier E."/>
            <person name="Niang G."/>
            <person name="Scheremetjew M."/>
            <person name="Finn R."/>
            <person name="Kale V."/>
            <person name="Holt S."/>
            <person name="Cochrane G."/>
            <person name="Meng A."/>
            <person name="Brown T."/>
            <person name="Cohen L."/>
        </authorList>
    </citation>
    <scope>NUCLEOTIDE SEQUENCE</scope>
    <source>
        <strain evidence="3">CCMP1594</strain>
    </source>
</reference>
<dbReference type="Gene3D" id="3.40.1580.10">
    <property type="entry name" value="SMI1/KNR4-like"/>
    <property type="match status" value="1"/>
</dbReference>
<dbReference type="SMART" id="SM00860">
    <property type="entry name" value="SMI1_KNR4"/>
    <property type="match status" value="1"/>
</dbReference>
<evidence type="ECO:0000256" key="1">
    <source>
        <dbReference type="SAM" id="MobiDB-lite"/>
    </source>
</evidence>
<dbReference type="InterPro" id="IPR018958">
    <property type="entry name" value="Knr4/Smi1-like_dom"/>
</dbReference>
<dbReference type="EMBL" id="HBJA01031252">
    <property type="protein sequence ID" value="CAE0799230.1"/>
    <property type="molecule type" value="Transcribed_RNA"/>
</dbReference>
<proteinExistence type="predicted"/>
<dbReference type="InterPro" id="IPR037883">
    <property type="entry name" value="Knr4/Smi1-like_sf"/>
</dbReference>
<protein>
    <recommendedName>
        <fullName evidence="2">Knr4/Smi1-like domain-containing protein</fullName>
    </recommendedName>
</protein>
<gene>
    <name evidence="3" type="ORF">EGYM00163_LOCUS10351</name>
</gene>
<evidence type="ECO:0000259" key="2">
    <source>
        <dbReference type="SMART" id="SM00860"/>
    </source>
</evidence>
<organism evidence="3">
    <name type="scientific">Eutreptiella gymnastica</name>
    <dbReference type="NCBI Taxonomy" id="73025"/>
    <lineage>
        <taxon>Eukaryota</taxon>
        <taxon>Discoba</taxon>
        <taxon>Euglenozoa</taxon>
        <taxon>Euglenida</taxon>
        <taxon>Spirocuta</taxon>
        <taxon>Euglenophyceae</taxon>
        <taxon>Eutreptiales</taxon>
        <taxon>Eutreptiaceae</taxon>
        <taxon>Eutreptiella</taxon>
    </lineage>
</organism>
<feature type="region of interest" description="Disordered" evidence="1">
    <location>
        <begin position="1"/>
        <end position="102"/>
    </location>
</feature>
<dbReference type="InterPro" id="IPR011004">
    <property type="entry name" value="Trimer_LpxA-like_sf"/>
</dbReference>
<feature type="domain" description="Knr4/Smi1-like" evidence="2">
    <location>
        <begin position="182"/>
        <end position="313"/>
    </location>
</feature>
<feature type="compositionally biased region" description="Basic and acidic residues" evidence="1">
    <location>
        <begin position="1"/>
        <end position="16"/>
    </location>
</feature>
<feature type="compositionally biased region" description="Basic residues" evidence="1">
    <location>
        <begin position="54"/>
        <end position="73"/>
    </location>
</feature>